<dbReference type="GO" id="GO:0007187">
    <property type="term" value="P:G protein-coupled receptor signaling pathway, coupled to cyclic nucleotide second messenger"/>
    <property type="evidence" value="ECO:0007669"/>
    <property type="project" value="TreeGrafter"/>
</dbReference>
<dbReference type="GO" id="GO:0005886">
    <property type="term" value="C:plasma membrane"/>
    <property type="evidence" value="ECO:0007669"/>
    <property type="project" value="UniProtKB-SubCell"/>
</dbReference>
<feature type="compositionally biased region" description="Pro residues" evidence="11">
    <location>
        <begin position="53"/>
        <end position="63"/>
    </location>
</feature>
<organism evidence="14">
    <name type="scientific">Anopheles braziliensis</name>
    <dbReference type="NCBI Taxonomy" id="58242"/>
    <lineage>
        <taxon>Eukaryota</taxon>
        <taxon>Metazoa</taxon>
        <taxon>Ecdysozoa</taxon>
        <taxon>Arthropoda</taxon>
        <taxon>Hexapoda</taxon>
        <taxon>Insecta</taxon>
        <taxon>Pterygota</taxon>
        <taxon>Neoptera</taxon>
        <taxon>Endopterygota</taxon>
        <taxon>Diptera</taxon>
        <taxon>Nematocera</taxon>
        <taxon>Culicoidea</taxon>
        <taxon>Culicidae</taxon>
        <taxon>Anophelinae</taxon>
        <taxon>Anopheles</taxon>
    </lineage>
</organism>
<feature type="region of interest" description="Disordered" evidence="11">
    <location>
        <begin position="50"/>
        <end position="69"/>
    </location>
</feature>
<evidence type="ECO:0000256" key="7">
    <source>
        <dbReference type="ARBA" id="ARBA00023136"/>
    </source>
</evidence>
<evidence type="ECO:0000256" key="2">
    <source>
        <dbReference type="ARBA" id="ARBA00010663"/>
    </source>
</evidence>
<evidence type="ECO:0000256" key="4">
    <source>
        <dbReference type="ARBA" id="ARBA00022692"/>
    </source>
</evidence>
<keyword evidence="3" id="KW-1003">Cell membrane</keyword>
<dbReference type="PROSITE" id="PS50262">
    <property type="entry name" value="G_PROTEIN_RECEP_F1_2"/>
    <property type="match status" value="1"/>
</dbReference>
<feature type="compositionally biased region" description="Low complexity" evidence="11">
    <location>
        <begin position="645"/>
        <end position="662"/>
    </location>
</feature>
<feature type="compositionally biased region" description="Polar residues" evidence="11">
    <location>
        <begin position="527"/>
        <end position="543"/>
    </location>
</feature>
<dbReference type="GO" id="GO:0007210">
    <property type="term" value="P:serotonin receptor signaling pathway"/>
    <property type="evidence" value="ECO:0007669"/>
    <property type="project" value="TreeGrafter"/>
</dbReference>
<evidence type="ECO:0000256" key="8">
    <source>
        <dbReference type="ARBA" id="ARBA00023157"/>
    </source>
</evidence>
<dbReference type="FunFam" id="1.20.1070.10:FF:000367">
    <property type="entry name" value="Serotonin receptor 5-HT2 subtype"/>
    <property type="match status" value="1"/>
</dbReference>
<feature type="region of interest" description="Disordered" evidence="11">
    <location>
        <begin position="523"/>
        <end position="686"/>
    </location>
</feature>
<dbReference type="PANTHER" id="PTHR24247">
    <property type="entry name" value="5-HYDROXYTRYPTAMINE RECEPTOR"/>
    <property type="match status" value="1"/>
</dbReference>
<dbReference type="SMART" id="SM01381">
    <property type="entry name" value="7TM_GPCR_Srsx"/>
    <property type="match status" value="1"/>
</dbReference>
<feature type="transmembrane region" description="Helical" evidence="12">
    <location>
        <begin position="351"/>
        <end position="377"/>
    </location>
</feature>
<keyword evidence="8" id="KW-1015">Disulfide bond</keyword>
<feature type="transmembrane region" description="Helical" evidence="12">
    <location>
        <begin position="475"/>
        <end position="496"/>
    </location>
</feature>
<keyword evidence="7 12" id="KW-0472">Membrane</keyword>
<evidence type="ECO:0000259" key="13">
    <source>
        <dbReference type="PROSITE" id="PS50262"/>
    </source>
</evidence>
<evidence type="ECO:0000256" key="10">
    <source>
        <dbReference type="ARBA" id="ARBA00023224"/>
    </source>
</evidence>
<feature type="transmembrane region" description="Helical" evidence="12">
    <location>
        <begin position="316"/>
        <end position="339"/>
    </location>
</feature>
<feature type="transmembrane region" description="Helical" evidence="12">
    <location>
        <begin position="786"/>
        <end position="808"/>
    </location>
</feature>
<feature type="compositionally biased region" description="Basic residues" evidence="11">
    <location>
        <begin position="581"/>
        <end position="596"/>
    </location>
</feature>
<feature type="transmembrane region" description="Helical" evidence="12">
    <location>
        <begin position="389"/>
        <end position="414"/>
    </location>
</feature>
<evidence type="ECO:0000256" key="5">
    <source>
        <dbReference type="ARBA" id="ARBA00022989"/>
    </source>
</evidence>
<comment type="similarity">
    <text evidence="2">Belongs to the G-protein coupled receptor 1 family.</text>
</comment>
<dbReference type="GO" id="GO:0007268">
    <property type="term" value="P:chemical synaptic transmission"/>
    <property type="evidence" value="ECO:0007669"/>
    <property type="project" value="TreeGrafter"/>
</dbReference>
<feature type="domain" description="G-protein coupled receptors family 1 profile" evidence="13">
    <location>
        <begin position="331"/>
        <end position="839"/>
    </location>
</feature>
<dbReference type="GO" id="GO:0045202">
    <property type="term" value="C:synapse"/>
    <property type="evidence" value="ECO:0007669"/>
    <property type="project" value="GOC"/>
</dbReference>
<evidence type="ECO:0000313" key="14">
    <source>
        <dbReference type="EMBL" id="MBW21440.1"/>
    </source>
</evidence>
<dbReference type="GO" id="GO:0051378">
    <property type="term" value="F:serotonin binding"/>
    <property type="evidence" value="ECO:0007669"/>
    <property type="project" value="TreeGrafter"/>
</dbReference>
<accession>A0A2M3YYT9</accession>
<dbReference type="SUPFAM" id="SSF81321">
    <property type="entry name" value="Family A G protein-coupled receptor-like"/>
    <property type="match status" value="1"/>
</dbReference>
<feature type="compositionally biased region" description="Low complexity" evidence="11">
    <location>
        <begin position="628"/>
        <end position="637"/>
    </location>
</feature>
<evidence type="ECO:0000256" key="9">
    <source>
        <dbReference type="ARBA" id="ARBA00023170"/>
    </source>
</evidence>
<dbReference type="AlphaFoldDB" id="A0A2M3YYT9"/>
<evidence type="ECO:0000256" key="1">
    <source>
        <dbReference type="ARBA" id="ARBA00004651"/>
    </source>
</evidence>
<comment type="subcellular location">
    <subcellularLocation>
        <location evidence="1">Cell membrane</location>
        <topology evidence="1">Multi-pass membrane protein</topology>
    </subcellularLocation>
</comment>
<evidence type="ECO:0000256" key="3">
    <source>
        <dbReference type="ARBA" id="ARBA00022475"/>
    </source>
</evidence>
<feature type="compositionally biased region" description="Low complexity" evidence="11">
    <location>
        <begin position="555"/>
        <end position="578"/>
    </location>
</feature>
<evidence type="ECO:0000256" key="11">
    <source>
        <dbReference type="SAM" id="MobiDB-lite"/>
    </source>
</evidence>
<dbReference type="FunFam" id="1.20.1070.10:FF:000523">
    <property type="entry name" value="5-hydroxytryptamine receptor 2B"/>
    <property type="match status" value="1"/>
</dbReference>
<keyword evidence="10" id="KW-0807">Transducer</keyword>
<feature type="transmembrane region" description="Helical" evidence="12">
    <location>
        <begin position="820"/>
        <end position="842"/>
    </location>
</feature>
<keyword evidence="4 12" id="KW-0812">Transmembrane</keyword>
<keyword evidence="6" id="KW-0297">G-protein coupled receptor</keyword>
<proteinExistence type="inferred from homology"/>
<dbReference type="Pfam" id="PF00001">
    <property type="entry name" value="7tm_1"/>
    <property type="match status" value="1"/>
</dbReference>
<dbReference type="EMBL" id="GGFM01000689">
    <property type="protein sequence ID" value="MBW21440.1"/>
    <property type="molecule type" value="Transcribed_RNA"/>
</dbReference>
<dbReference type="GO" id="GO:0030594">
    <property type="term" value="F:neurotransmitter receptor activity"/>
    <property type="evidence" value="ECO:0007669"/>
    <property type="project" value="TreeGrafter"/>
</dbReference>
<dbReference type="PRINTS" id="PR00237">
    <property type="entry name" value="GPCRRHODOPSN"/>
</dbReference>
<feature type="transmembrane region" description="Helical" evidence="12">
    <location>
        <begin position="435"/>
        <end position="455"/>
    </location>
</feature>
<keyword evidence="5 12" id="KW-1133">Transmembrane helix</keyword>
<evidence type="ECO:0000256" key="12">
    <source>
        <dbReference type="SAM" id="Phobius"/>
    </source>
</evidence>
<keyword evidence="9 14" id="KW-0675">Receptor</keyword>
<dbReference type="GO" id="GO:0030425">
    <property type="term" value="C:dendrite"/>
    <property type="evidence" value="ECO:0007669"/>
    <property type="project" value="TreeGrafter"/>
</dbReference>
<evidence type="ECO:0000256" key="6">
    <source>
        <dbReference type="ARBA" id="ARBA00023040"/>
    </source>
</evidence>
<dbReference type="Gene3D" id="1.20.1070.10">
    <property type="entry name" value="Rhodopsin 7-helix transmembrane proteins"/>
    <property type="match status" value="2"/>
</dbReference>
<protein>
    <submittedName>
        <fullName evidence="14">Putative muscarinic acetylcholine receptor gar-3</fullName>
    </submittedName>
</protein>
<reference evidence="14" key="1">
    <citation type="submission" date="2018-01" db="EMBL/GenBank/DDBJ databases">
        <title>An insight into the sialome of Amazonian anophelines.</title>
        <authorList>
            <person name="Ribeiro J.M."/>
            <person name="Scarpassa V."/>
            <person name="Calvo E."/>
        </authorList>
    </citation>
    <scope>NUCLEOTIDE SEQUENCE</scope>
    <source>
        <tissue evidence="14">Salivary glands</tissue>
    </source>
</reference>
<name>A0A2M3YYT9_9DIPT</name>
<dbReference type="PANTHER" id="PTHR24247:SF228">
    <property type="entry name" value="5-HYDROXYTRYPTAMINE (SEROTONIN) RECEPTOR 2A, ISOFORM B"/>
    <property type="match status" value="1"/>
</dbReference>
<feature type="compositionally biased region" description="Low complexity" evidence="11">
    <location>
        <begin position="597"/>
        <end position="607"/>
    </location>
</feature>
<sequence length="921" mass="100599">MGSSWIPDWRWCDHWQTFRYLVSCASYSSNASTLLWGPDVLCRLASHAELTTPPAPPPPPPPALRLRSSSGESILGPGNVAGDGGTDQTTGLYRLVTQCYQSFKCGLHSLVTLDDVRWNDALYECVPDDLAPLPGDWELGHDGDPTTCEGSAPYNVTLVARQVLQPVSELIVQLPRLAIQLLDSTRLTDSDRLLLGRDCWNASDELNVPARHRLVCGNGTTPTAATTIGPPHSSGAFFENEVFEGLNASLLEPIQCWMSVEVLQNVLAVDQWPTGAIDPLASLSSVGWNQTHLLDEWQVQVAGGVINADTAGRYEWSFLFVILFIFAGGLGNILVCLAVALDRKLQNVTNYFLLSLAIADLLVSLFVMPLGAIPGFLGYWPFGVTWCNIYVTCDVLACSASILHMCFISLGRYLGIRNPLGSRHHSTKRLTGIKIVLVWLLAMLVSSSITVLGLINQNNIMPGPNECVINNRAFFVFGSLVAFYIPMVMMVVTYALTVQLLRKKARFLEQHPEGELFRRLGGRLASSKHSNNSQSDGSTTSNRGLEIKKGPGAIGSNHTNSNNNNTGSSSSLATGNNNHNPHQHHHHHQLLHHHHQQQQQQQQQQQHKQLAGIPGSYVRPDRSPPPSLSSLDASTPSVMPWRWHGTTTTVSTGTGRTSRMSSIKGSISHPHLGHTTNGGGGGASARHPHPLALVGPILGAGGTTAGGKHLGRTRDPRTATVLCDQGTQTPESIERETRRQKFCSFRIHLNSVPTPAINFNLKFLGSKKRTNLSANAVATEQKATKVLGLVFFTFVFCWAPFFILNIIFAAWPEAKVPERIVSICLWLGYVSSTINPIIYTIFNRTFRAAFIRLLRCRCERSGRPPRYRSVTDSRGAISLCTPSALPLAISLQGSSLLTPSTTQATPLSDFRGSYEITDDDC</sequence>
<dbReference type="GO" id="GO:0004993">
    <property type="term" value="F:G protein-coupled serotonin receptor activity"/>
    <property type="evidence" value="ECO:0007669"/>
    <property type="project" value="TreeGrafter"/>
</dbReference>
<dbReference type="InterPro" id="IPR000276">
    <property type="entry name" value="GPCR_Rhodpsn"/>
</dbReference>
<dbReference type="InterPro" id="IPR017452">
    <property type="entry name" value="GPCR_Rhodpsn_7TM"/>
</dbReference>